<dbReference type="GO" id="GO:0015031">
    <property type="term" value="P:protein transport"/>
    <property type="evidence" value="ECO:0007669"/>
    <property type="project" value="UniProtKB-UniRule"/>
</dbReference>
<dbReference type="GO" id="GO:0019778">
    <property type="term" value="F:Atg12 activating enzyme activity"/>
    <property type="evidence" value="ECO:0007669"/>
    <property type="project" value="TreeGrafter"/>
</dbReference>
<dbReference type="PANTHER" id="PTHR10953:SF3">
    <property type="entry name" value="UBIQUITIN-LIKE MODIFIER-ACTIVATING ENZYME ATG7"/>
    <property type="match status" value="1"/>
</dbReference>
<keyword evidence="7" id="KW-0833">Ubl conjugation pathway</keyword>
<dbReference type="GO" id="GO:0000045">
    <property type="term" value="P:autophagosome assembly"/>
    <property type="evidence" value="ECO:0007669"/>
    <property type="project" value="TreeGrafter"/>
</dbReference>
<keyword evidence="12" id="KW-1185">Reference proteome</keyword>
<dbReference type="GO" id="GO:0034727">
    <property type="term" value="P:piecemeal microautophagy of the nucleus"/>
    <property type="evidence" value="ECO:0007669"/>
    <property type="project" value="TreeGrafter"/>
</dbReference>
<sequence>MASTGSKLLQYASFSSSINPSFWHSFAELKIDTLQLSDAPLPLVASYATARQLQDRSTGEMVYLPAALNLEASSLRPSPSAAAAATVTATSEQLPRGAVPVFGELRNFNTVDEFKSSDKQALFNALATDIFARLSNERTEDPTPYLTRFLVLAFADLKKYKFFHWFAFPALVAKPAWEVETAGAGAEGAAREWNPASSVWRAEQLSSLTRLIEKRAADQAPGSASSAFWLLKTDAKGEVRVGDLASYDTFFADVPEDERTVGFIDPSAQPATPGWPLRNLLAYLALRFRVARIRVLCWKEDAQRSTVGVVRQNNAGADTAGLVQAASGGGVQPFAALAGGDGTRPSAVGWERNAQGKLAPKVADLGPLMDPTRLADQAVDLNLKLMRWRIMPDINLEIVQNTRCLLLGAGTLGCYVARALLGWGVRNITFVDSSTVSFSNPVRQPLFEFEDCLQGGKPKAECAAAALRKIYPGVNANGVRLSIPMPGHPIPPTPEARAQAERDITTLESLIDSHDAVFLLMDSRESRWLPTMLCASRGADKIVLNAALGFDTYLVMRHGAGVEKKEGPGAGSEGGEKKRLGCYFCNDIVAPADSLRDRTLDQMCTVTRPGLAPIAAASAVELLVSVLQHKDGVHAQPPPPASQAASSSGSNAASSSSGGVLGAVPHQIRGFLSAFNSMLIVGPAYERCTACSPAVVEAYRSQSNNEMLFSAFGEEGYLEKLTGLDQLKAETDGLLDEELDWDEEDEDEEGGEKEEGDGELL</sequence>
<dbReference type="InterPro" id="IPR042523">
    <property type="entry name" value="Atg7_N_2"/>
</dbReference>
<dbReference type="AlphaFoldDB" id="A0AAN6GCL2"/>
<keyword evidence="3 7" id="KW-0813">Transport</keyword>
<name>A0AAN6GCL2_9BASI</name>
<evidence type="ECO:0000256" key="3">
    <source>
        <dbReference type="ARBA" id="ARBA00022448"/>
    </source>
</evidence>
<dbReference type="Gene3D" id="3.40.140.70">
    <property type="entry name" value="Ubiquitin-like modifier-activating enzyme ATG7 N-terminal domain"/>
    <property type="match status" value="1"/>
</dbReference>
<dbReference type="FunFam" id="3.40.50.720:FF:000243">
    <property type="entry name" value="Ubiquitin-like modifier-activating enzyme ATG7"/>
    <property type="match status" value="1"/>
</dbReference>
<feature type="region of interest" description="Disordered" evidence="8">
    <location>
        <begin position="731"/>
        <end position="761"/>
    </location>
</feature>
<dbReference type="GO" id="GO:0019779">
    <property type="term" value="F:Atg8 activating enzyme activity"/>
    <property type="evidence" value="ECO:0007669"/>
    <property type="project" value="TreeGrafter"/>
</dbReference>
<feature type="compositionally biased region" description="Low complexity" evidence="8">
    <location>
        <begin position="642"/>
        <end position="658"/>
    </location>
</feature>
<keyword evidence="11" id="KW-0378">Hydrolase</keyword>
<organism evidence="11 12">
    <name type="scientific">Tilletia horrida</name>
    <dbReference type="NCBI Taxonomy" id="155126"/>
    <lineage>
        <taxon>Eukaryota</taxon>
        <taxon>Fungi</taxon>
        <taxon>Dikarya</taxon>
        <taxon>Basidiomycota</taxon>
        <taxon>Ustilaginomycotina</taxon>
        <taxon>Exobasidiomycetes</taxon>
        <taxon>Tilletiales</taxon>
        <taxon>Tilletiaceae</taxon>
        <taxon>Tilletia</taxon>
    </lineage>
</organism>
<evidence type="ECO:0000313" key="12">
    <source>
        <dbReference type="Proteomes" id="UP001176521"/>
    </source>
</evidence>
<feature type="domain" description="THIF-type NAD/FAD binding fold" evidence="9">
    <location>
        <begin position="386"/>
        <end position="631"/>
    </location>
</feature>
<dbReference type="Gene3D" id="3.40.50.720">
    <property type="entry name" value="NAD(P)-binding Rossmann-like Domain"/>
    <property type="match status" value="1"/>
</dbReference>
<dbReference type="InterPro" id="IPR045886">
    <property type="entry name" value="ThiF/MoeB/HesA"/>
</dbReference>
<dbReference type="Proteomes" id="UP001176521">
    <property type="component" value="Unassembled WGS sequence"/>
</dbReference>
<dbReference type="PANTHER" id="PTHR10953">
    <property type="entry name" value="UBIQUITIN-ACTIVATING ENZYME E1"/>
    <property type="match status" value="1"/>
</dbReference>
<evidence type="ECO:0000256" key="7">
    <source>
        <dbReference type="RuleBase" id="RU366022"/>
    </source>
</evidence>
<dbReference type="GO" id="GO:0032446">
    <property type="term" value="P:protein modification by small protein conjugation"/>
    <property type="evidence" value="ECO:0007669"/>
    <property type="project" value="TreeGrafter"/>
</dbReference>
<dbReference type="CDD" id="cd01486">
    <property type="entry name" value="Apg7"/>
    <property type="match status" value="1"/>
</dbReference>
<evidence type="ECO:0000256" key="8">
    <source>
        <dbReference type="SAM" id="MobiDB-lite"/>
    </source>
</evidence>
<evidence type="ECO:0000256" key="1">
    <source>
        <dbReference type="ARBA" id="ARBA00010931"/>
    </source>
</evidence>
<dbReference type="InterPro" id="IPR042522">
    <property type="entry name" value="Atg7_N_1"/>
</dbReference>
<evidence type="ECO:0000256" key="4">
    <source>
        <dbReference type="ARBA" id="ARBA00022927"/>
    </source>
</evidence>
<comment type="caution">
    <text evidence="11">The sequence shown here is derived from an EMBL/GenBank/DDBJ whole genome shotgun (WGS) entry which is preliminary data.</text>
</comment>
<dbReference type="Gene3D" id="3.40.140.100">
    <property type="entry name" value="Ubiquitin-like modifier-activating enzyme ATG7 C-terminal domain"/>
    <property type="match status" value="1"/>
</dbReference>
<comment type="subunit">
    <text evidence="7">Homodimer.</text>
</comment>
<accession>A0AAN6GCL2</accession>
<evidence type="ECO:0000256" key="5">
    <source>
        <dbReference type="ARBA" id="ARBA00023006"/>
    </source>
</evidence>
<comment type="similarity">
    <text evidence="1 7">Belongs to the ATG7 family.</text>
</comment>
<gene>
    <name evidence="11" type="primary">ATG7</name>
    <name evidence="11" type="ORF">OC842_004246</name>
</gene>
<reference evidence="11" key="1">
    <citation type="journal article" date="2023" name="PhytoFront">
        <title>Draft Genome Resources of Seven Strains of Tilletia horrida, Causal Agent of Kernel Smut of Rice.</title>
        <authorList>
            <person name="Khanal S."/>
            <person name="Antony Babu S."/>
            <person name="Zhou X.G."/>
        </authorList>
    </citation>
    <scope>NUCLEOTIDE SEQUENCE</scope>
    <source>
        <strain evidence="11">TX3</strain>
    </source>
</reference>
<dbReference type="NCBIfam" id="TIGR01381">
    <property type="entry name" value="E1_like_apg7"/>
    <property type="match status" value="1"/>
</dbReference>
<dbReference type="InterPro" id="IPR035985">
    <property type="entry name" value="Ubiquitin-activating_enz"/>
</dbReference>
<dbReference type="GO" id="GO:0016787">
    <property type="term" value="F:hydrolase activity"/>
    <property type="evidence" value="ECO:0007669"/>
    <property type="project" value="UniProtKB-KW"/>
</dbReference>
<keyword evidence="7" id="KW-0963">Cytoplasm</keyword>
<evidence type="ECO:0000313" key="11">
    <source>
        <dbReference type="EMBL" id="KAK0529410.1"/>
    </source>
</evidence>
<proteinExistence type="inferred from homology"/>
<dbReference type="SUPFAM" id="SSF69572">
    <property type="entry name" value="Activating enzymes of the ubiquitin-like proteins"/>
    <property type="match status" value="1"/>
</dbReference>
<dbReference type="GO" id="GO:0000407">
    <property type="term" value="C:phagophore assembly site"/>
    <property type="evidence" value="ECO:0007669"/>
    <property type="project" value="UniProtKB-SubCell"/>
</dbReference>
<dbReference type="EMBL" id="JAPDMQ010000244">
    <property type="protein sequence ID" value="KAK0529410.1"/>
    <property type="molecule type" value="Genomic_DNA"/>
</dbReference>
<protein>
    <recommendedName>
        <fullName evidence="2 7">Ubiquitin-like modifier-activating enzyme ATG7</fullName>
    </recommendedName>
    <alternativeName>
        <fullName evidence="7">Autophagy-related protein 7</fullName>
    </alternativeName>
</protein>
<dbReference type="Pfam" id="PF16420">
    <property type="entry name" value="ATG7_N"/>
    <property type="match status" value="1"/>
</dbReference>
<comment type="function">
    <text evidence="7">E1-like activating enzyme involved in the 2 ubiquitin-like systems required for cytoplasm to vacuole transport (Cvt) and autophagy. Activates ATG12 for its conjugation with ATG5 and ATG8 for its conjugation with phosphatidylethanolamine. Both systems are needed for the ATG8 association to Cvt vesicles and autophagosomes membranes. Autophagy is essential for maintenance of amino acid levels and protein synthesis under nitrogen starvation. Required for selective autophagic degradation of the nucleus (nucleophagy) as well as for mitophagy which contributes to regulate mitochondrial quantity and quality by eliminating the mitochondria to a basal level to fulfill cellular energy requirements and preventing excess ROS production.</text>
</comment>
<dbReference type="GO" id="GO:0000422">
    <property type="term" value="P:autophagy of mitochondrion"/>
    <property type="evidence" value="ECO:0007669"/>
    <property type="project" value="TreeGrafter"/>
</dbReference>
<dbReference type="InterPro" id="IPR032197">
    <property type="entry name" value="Atg7_N"/>
</dbReference>
<evidence type="ECO:0000259" key="9">
    <source>
        <dbReference type="Pfam" id="PF00899"/>
    </source>
</evidence>
<evidence type="ECO:0000259" key="10">
    <source>
        <dbReference type="Pfam" id="PF16420"/>
    </source>
</evidence>
<dbReference type="GO" id="GO:0006995">
    <property type="term" value="P:cellular response to nitrogen starvation"/>
    <property type="evidence" value="ECO:0007669"/>
    <property type="project" value="TreeGrafter"/>
</dbReference>
<evidence type="ECO:0000256" key="2">
    <source>
        <dbReference type="ARBA" id="ARBA00017647"/>
    </source>
</evidence>
<feature type="active site" description="Glycyl thioester intermediate" evidence="6">
    <location>
        <position position="604"/>
    </location>
</feature>
<keyword evidence="5 7" id="KW-0072">Autophagy</keyword>
<dbReference type="InterPro" id="IPR006285">
    <property type="entry name" value="Atg7"/>
</dbReference>
<comment type="subcellular location">
    <subcellularLocation>
        <location evidence="7">Cytoplasm</location>
    </subcellularLocation>
    <subcellularLocation>
        <location evidence="7">Preautophagosomal structure</location>
    </subcellularLocation>
</comment>
<feature type="compositionally biased region" description="Acidic residues" evidence="8">
    <location>
        <begin position="733"/>
        <end position="761"/>
    </location>
</feature>
<dbReference type="InterPro" id="IPR000594">
    <property type="entry name" value="ThiF_NAD_FAD-bd"/>
</dbReference>
<feature type="region of interest" description="Disordered" evidence="8">
    <location>
        <begin position="632"/>
        <end position="659"/>
    </location>
</feature>
<dbReference type="Pfam" id="PF00899">
    <property type="entry name" value="ThiF"/>
    <property type="match status" value="1"/>
</dbReference>
<keyword evidence="4 7" id="KW-0653">Protein transport</keyword>
<feature type="domain" description="Ubiquitin-like modifier-activating enzyme Atg7 N-terminal" evidence="10">
    <location>
        <begin position="9"/>
        <end position="369"/>
    </location>
</feature>
<evidence type="ECO:0000256" key="6">
    <source>
        <dbReference type="PIRSR" id="PIRSR606285-1"/>
    </source>
</evidence>